<dbReference type="Gene3D" id="2.170.220.10">
    <property type="match status" value="1"/>
</dbReference>
<keyword evidence="3 12" id="KW-0820">tRNA-binding</keyword>
<keyword evidence="2" id="KW-0963">Cytoplasm</keyword>
<dbReference type="InterPro" id="IPR009080">
    <property type="entry name" value="tRNAsynth_Ia_anticodon-bd"/>
</dbReference>
<name>A0A9W7LA44_9STRA</name>
<evidence type="ECO:0000256" key="2">
    <source>
        <dbReference type="ARBA" id="ARBA00022490"/>
    </source>
</evidence>
<sequence>MSLPPPGKLELDELSSALNAYAVTQQDISPPTAPAPAAAKKKVKKEKASNSATEKPLAPAPASAEPYDRWTVKDQKSIDYGVASTNVAKKTEGKPFYITTAINYANGPAHMGHAYEGLTADMIARYYRIASPSGCYFVTGSDEHGQKIAGVAESQGMEPIQLTDKYVDGFNVLNQRELVSNDDYVRTTSDRHKRTCKKLWKMCADKGDIYLDKYEGWYNVREETFVTENDAKLTDYKDPTSGLDLKKVCEASYFFRMSKYQKQLISHIENNPECIQPDTQRKFILTRLKDDLRDLSISRTTFKWGIPVPSGFEEGHVMYVWFDALTNYLTGVNGLEANEDGSDPALPANWPADCHLIGKDIIWFHCVIWPCMLMSAEIPLPKTVFAHGFVNDAEGKKMSKSIGNTIDPHDMLDKFAVDSFRWYLAKECPFGGELSFSEESLATMHNADLCDTLGNLVHRATNLCQKYCGGVIPDVELAKALPVDLDGLRESTATKMKTFNIDAVASIAIAVFRDINKYLTEAEPWKMKGDENDGNRKTCVRTTLEAIYACAHFLAPFIPTGADKIFKKLNQAPVCITELKASLTNLKVGNKVSVGEVLFTKIVTDEERSAEEAKKKKAEELKKSQDKKKAAKLKNAQKSVENSKNSQAGNPDQSDWTKMEIRVGKIGKVWYHEKADKLFCEEIEVGEDAPRQIASGLREHYTLEQMQGRKVLVVCNLKSSKMLGFDSAGMVLAAKGEGKVELVEVPEGAEVGERVYIEGLEGEPFSAQQIKKKKVWNKVAENLKCDQDGNVIWDGKDGGKVTTKAGGCTVGTVRNAMIS</sequence>
<evidence type="ECO:0000256" key="14">
    <source>
        <dbReference type="SAM" id="MobiDB-lite"/>
    </source>
</evidence>
<feature type="compositionally biased region" description="Polar residues" evidence="14">
    <location>
        <begin position="639"/>
        <end position="654"/>
    </location>
</feature>
<dbReference type="Proteomes" id="UP001165065">
    <property type="component" value="Unassembled WGS sequence"/>
</dbReference>
<keyword evidence="6 13" id="KW-0067">ATP-binding</keyword>
<accession>A0A9W7LA44</accession>
<keyword evidence="7 12" id="KW-0694">RNA-binding</keyword>
<dbReference type="NCBIfam" id="NF008900">
    <property type="entry name" value="PRK12267.1"/>
    <property type="match status" value="1"/>
</dbReference>
<keyword evidence="8 13" id="KW-0648">Protein biosynthesis</keyword>
<evidence type="ECO:0000256" key="5">
    <source>
        <dbReference type="ARBA" id="ARBA00022741"/>
    </source>
</evidence>
<dbReference type="EC" id="6.1.1.10" evidence="1"/>
<dbReference type="InterPro" id="IPR014758">
    <property type="entry name" value="Met-tRNA_synth"/>
</dbReference>
<evidence type="ECO:0000256" key="4">
    <source>
        <dbReference type="ARBA" id="ARBA00022598"/>
    </source>
</evidence>
<dbReference type="PRINTS" id="PR01041">
    <property type="entry name" value="TRNASYNTHMET"/>
</dbReference>
<dbReference type="SUPFAM" id="SSF50249">
    <property type="entry name" value="Nucleic acid-binding proteins"/>
    <property type="match status" value="1"/>
</dbReference>
<comment type="catalytic activity">
    <reaction evidence="11">
        <text>tRNA(Met) + L-methionine + ATP = L-methionyl-tRNA(Met) + AMP + diphosphate</text>
        <dbReference type="Rhea" id="RHEA:13481"/>
        <dbReference type="Rhea" id="RHEA-COMP:9667"/>
        <dbReference type="Rhea" id="RHEA-COMP:9698"/>
        <dbReference type="ChEBI" id="CHEBI:30616"/>
        <dbReference type="ChEBI" id="CHEBI:33019"/>
        <dbReference type="ChEBI" id="CHEBI:57844"/>
        <dbReference type="ChEBI" id="CHEBI:78442"/>
        <dbReference type="ChEBI" id="CHEBI:78530"/>
        <dbReference type="ChEBI" id="CHEBI:456215"/>
        <dbReference type="EC" id="6.1.1.10"/>
    </reaction>
</comment>
<keyword evidence="17" id="KW-1185">Reference proteome</keyword>
<dbReference type="InterPro" id="IPR023457">
    <property type="entry name" value="Met-tRNA_synth_2"/>
</dbReference>
<dbReference type="Gene3D" id="1.10.730.10">
    <property type="entry name" value="Isoleucyl-tRNA Synthetase, Domain 1"/>
    <property type="match status" value="1"/>
</dbReference>
<feature type="region of interest" description="Disordered" evidence="14">
    <location>
        <begin position="618"/>
        <end position="656"/>
    </location>
</feature>
<dbReference type="GO" id="GO:0000049">
    <property type="term" value="F:tRNA binding"/>
    <property type="evidence" value="ECO:0007669"/>
    <property type="project" value="UniProtKB-UniRule"/>
</dbReference>
<evidence type="ECO:0000256" key="13">
    <source>
        <dbReference type="RuleBase" id="RU363039"/>
    </source>
</evidence>
<dbReference type="SUPFAM" id="SSF47323">
    <property type="entry name" value="Anticodon-binding domain of a subclass of class I aminoacyl-tRNA synthetases"/>
    <property type="match status" value="1"/>
</dbReference>
<evidence type="ECO:0000313" key="16">
    <source>
        <dbReference type="EMBL" id="GMI41145.1"/>
    </source>
</evidence>
<dbReference type="PANTHER" id="PTHR43326:SF2">
    <property type="entry name" value="METHIONINE--TRNA LIGASE"/>
    <property type="match status" value="1"/>
</dbReference>
<dbReference type="GO" id="GO:0005524">
    <property type="term" value="F:ATP binding"/>
    <property type="evidence" value="ECO:0007669"/>
    <property type="project" value="UniProtKB-KW"/>
</dbReference>
<dbReference type="FunFam" id="2.170.220.10:FF:000002">
    <property type="entry name" value="Methionine--tRNA ligase"/>
    <property type="match status" value="1"/>
</dbReference>
<dbReference type="Gene3D" id="2.40.50.140">
    <property type="entry name" value="Nucleic acid-binding proteins"/>
    <property type="match status" value="1"/>
</dbReference>
<evidence type="ECO:0000256" key="3">
    <source>
        <dbReference type="ARBA" id="ARBA00022555"/>
    </source>
</evidence>
<evidence type="ECO:0000256" key="6">
    <source>
        <dbReference type="ARBA" id="ARBA00022840"/>
    </source>
</evidence>
<dbReference type="InterPro" id="IPR041872">
    <property type="entry name" value="Anticodon_Met"/>
</dbReference>
<proteinExistence type="inferred from homology"/>
<dbReference type="PANTHER" id="PTHR43326">
    <property type="entry name" value="METHIONYL-TRNA SYNTHETASE"/>
    <property type="match status" value="1"/>
</dbReference>
<feature type="domain" description="TRNA-binding" evidence="15">
    <location>
        <begin position="655"/>
        <end position="756"/>
    </location>
</feature>
<keyword evidence="9 13" id="KW-0030">Aminoacyl-tRNA synthetase</keyword>
<dbReference type="InterPro" id="IPR015413">
    <property type="entry name" value="Methionyl/Leucyl_tRNA_Synth"/>
</dbReference>
<dbReference type="CDD" id="cd00814">
    <property type="entry name" value="MetRS_core"/>
    <property type="match status" value="1"/>
</dbReference>
<dbReference type="SUPFAM" id="SSF52374">
    <property type="entry name" value="Nucleotidylyl transferase"/>
    <property type="match status" value="1"/>
</dbReference>
<dbReference type="EMBL" id="BRYA01001271">
    <property type="protein sequence ID" value="GMI41145.1"/>
    <property type="molecule type" value="Genomic_DNA"/>
</dbReference>
<evidence type="ECO:0000256" key="12">
    <source>
        <dbReference type="PROSITE-ProRule" id="PRU00209"/>
    </source>
</evidence>
<dbReference type="OrthoDB" id="24670at2759"/>
<evidence type="ECO:0000256" key="7">
    <source>
        <dbReference type="ARBA" id="ARBA00022884"/>
    </source>
</evidence>
<gene>
    <name evidence="16" type="ORF">TrCOL_g7571</name>
</gene>
<dbReference type="Pfam" id="PF09334">
    <property type="entry name" value="tRNA-synt_1g"/>
    <property type="match status" value="2"/>
</dbReference>
<comment type="caution">
    <text evidence="16">The sequence shown here is derived from an EMBL/GenBank/DDBJ whole genome shotgun (WGS) entry which is preliminary data.</text>
</comment>
<evidence type="ECO:0000256" key="10">
    <source>
        <dbReference type="ARBA" id="ARBA00030904"/>
    </source>
</evidence>
<dbReference type="InterPro" id="IPR033911">
    <property type="entry name" value="MetRS_core"/>
</dbReference>
<dbReference type="CDD" id="cd07957">
    <property type="entry name" value="Anticodon_Ia_Met"/>
    <property type="match status" value="1"/>
</dbReference>
<reference evidence="17" key="1">
    <citation type="journal article" date="2023" name="Commun. Biol.">
        <title>Genome analysis of Parmales, the sister group of diatoms, reveals the evolutionary specialization of diatoms from phago-mixotrophs to photoautotrophs.</title>
        <authorList>
            <person name="Ban H."/>
            <person name="Sato S."/>
            <person name="Yoshikawa S."/>
            <person name="Yamada K."/>
            <person name="Nakamura Y."/>
            <person name="Ichinomiya M."/>
            <person name="Sato N."/>
            <person name="Blanc-Mathieu R."/>
            <person name="Endo H."/>
            <person name="Kuwata A."/>
            <person name="Ogata H."/>
        </authorList>
    </citation>
    <scope>NUCLEOTIDE SEQUENCE [LARGE SCALE GENOMIC DNA]</scope>
</reference>
<feature type="region of interest" description="Disordered" evidence="14">
    <location>
        <begin position="25"/>
        <end position="68"/>
    </location>
</feature>
<dbReference type="GO" id="GO:0004825">
    <property type="term" value="F:methionine-tRNA ligase activity"/>
    <property type="evidence" value="ECO:0007669"/>
    <property type="project" value="UniProtKB-EC"/>
</dbReference>
<evidence type="ECO:0000256" key="9">
    <source>
        <dbReference type="ARBA" id="ARBA00023146"/>
    </source>
</evidence>
<dbReference type="InterPro" id="IPR012340">
    <property type="entry name" value="NA-bd_OB-fold"/>
</dbReference>
<dbReference type="PROSITE" id="PS50886">
    <property type="entry name" value="TRBD"/>
    <property type="match status" value="1"/>
</dbReference>
<evidence type="ECO:0000259" key="15">
    <source>
        <dbReference type="PROSITE" id="PS50886"/>
    </source>
</evidence>
<evidence type="ECO:0000256" key="11">
    <source>
        <dbReference type="ARBA" id="ARBA00047364"/>
    </source>
</evidence>
<evidence type="ECO:0000256" key="8">
    <source>
        <dbReference type="ARBA" id="ARBA00022917"/>
    </source>
</evidence>
<dbReference type="Gene3D" id="3.40.50.620">
    <property type="entry name" value="HUPs"/>
    <property type="match status" value="1"/>
</dbReference>
<evidence type="ECO:0000256" key="1">
    <source>
        <dbReference type="ARBA" id="ARBA00012838"/>
    </source>
</evidence>
<evidence type="ECO:0000313" key="17">
    <source>
        <dbReference type="Proteomes" id="UP001165065"/>
    </source>
</evidence>
<keyword evidence="5 13" id="KW-0547">Nucleotide-binding</keyword>
<dbReference type="CDD" id="cd02799">
    <property type="entry name" value="tRNA_bind_EMAP-II_like"/>
    <property type="match status" value="1"/>
</dbReference>
<comment type="similarity">
    <text evidence="13">Belongs to the class-I aminoacyl-tRNA synthetase family.</text>
</comment>
<keyword evidence="4 13" id="KW-0436">Ligase</keyword>
<dbReference type="Pfam" id="PF01588">
    <property type="entry name" value="tRNA_bind"/>
    <property type="match status" value="1"/>
</dbReference>
<dbReference type="NCBIfam" id="TIGR00398">
    <property type="entry name" value="metG"/>
    <property type="match status" value="1"/>
</dbReference>
<dbReference type="Pfam" id="PF19303">
    <property type="entry name" value="Anticodon_3"/>
    <property type="match status" value="1"/>
</dbReference>
<organism evidence="16 17">
    <name type="scientific">Triparma columacea</name>
    <dbReference type="NCBI Taxonomy" id="722753"/>
    <lineage>
        <taxon>Eukaryota</taxon>
        <taxon>Sar</taxon>
        <taxon>Stramenopiles</taxon>
        <taxon>Ochrophyta</taxon>
        <taxon>Bolidophyceae</taxon>
        <taxon>Parmales</taxon>
        <taxon>Triparmaceae</taxon>
        <taxon>Triparma</taxon>
    </lineage>
</organism>
<dbReference type="AlphaFoldDB" id="A0A9W7LA44"/>
<feature type="compositionally biased region" description="Basic and acidic residues" evidence="14">
    <location>
        <begin position="618"/>
        <end position="628"/>
    </location>
</feature>
<protein>
    <recommendedName>
        <fullName evidence="1">methionine--tRNA ligase</fullName>
        <ecNumber evidence="1">6.1.1.10</ecNumber>
    </recommendedName>
    <alternativeName>
        <fullName evidence="10">Methionyl-tRNA synthetase</fullName>
    </alternativeName>
</protein>
<dbReference type="InterPro" id="IPR002547">
    <property type="entry name" value="tRNA-bd_dom"/>
</dbReference>
<dbReference type="GO" id="GO:0006431">
    <property type="term" value="P:methionyl-tRNA aminoacylation"/>
    <property type="evidence" value="ECO:0007669"/>
    <property type="project" value="InterPro"/>
</dbReference>
<dbReference type="InterPro" id="IPR014729">
    <property type="entry name" value="Rossmann-like_a/b/a_fold"/>
</dbReference>